<feature type="transmembrane region" description="Helical" evidence="2">
    <location>
        <begin position="902"/>
        <end position="922"/>
    </location>
</feature>
<keyword evidence="2" id="KW-0472">Membrane</keyword>
<dbReference type="AlphaFoldDB" id="A0A165LAM8"/>
<feature type="region of interest" description="Disordered" evidence="1">
    <location>
        <begin position="482"/>
        <end position="787"/>
    </location>
</feature>
<evidence type="ECO:0000256" key="1">
    <source>
        <dbReference type="SAM" id="MobiDB-lite"/>
    </source>
</evidence>
<feature type="compositionally biased region" description="Basic and acidic residues" evidence="1">
    <location>
        <begin position="256"/>
        <end position="268"/>
    </location>
</feature>
<feature type="compositionally biased region" description="Low complexity" evidence="1">
    <location>
        <begin position="206"/>
        <end position="215"/>
    </location>
</feature>
<keyword evidence="2" id="KW-1133">Transmembrane helix</keyword>
<keyword evidence="4" id="KW-1185">Reference proteome</keyword>
<feature type="region of interest" description="Disordered" evidence="1">
    <location>
        <begin position="282"/>
        <end position="356"/>
    </location>
</feature>
<keyword evidence="2" id="KW-0812">Transmembrane</keyword>
<feature type="compositionally biased region" description="Basic residues" evidence="1">
    <location>
        <begin position="282"/>
        <end position="297"/>
    </location>
</feature>
<accession>A0A165LAM8</accession>
<name>A0A165LAM8_9APHY</name>
<feature type="compositionally biased region" description="Pro residues" evidence="1">
    <location>
        <begin position="345"/>
        <end position="354"/>
    </location>
</feature>
<feature type="compositionally biased region" description="Polar residues" evidence="1">
    <location>
        <begin position="169"/>
        <end position="181"/>
    </location>
</feature>
<feature type="compositionally biased region" description="Basic and acidic residues" evidence="1">
    <location>
        <begin position="700"/>
        <end position="709"/>
    </location>
</feature>
<evidence type="ECO:0000313" key="4">
    <source>
        <dbReference type="Proteomes" id="UP000076727"/>
    </source>
</evidence>
<gene>
    <name evidence="3" type="ORF">DAEQUDRAFT_699124</name>
</gene>
<feature type="compositionally biased region" description="Low complexity" evidence="1">
    <location>
        <begin position="298"/>
        <end position="311"/>
    </location>
</feature>
<feature type="compositionally biased region" description="Polar residues" evidence="1">
    <location>
        <begin position="105"/>
        <end position="123"/>
    </location>
</feature>
<dbReference type="EMBL" id="KV429138">
    <property type="protein sequence ID" value="KZT64168.1"/>
    <property type="molecule type" value="Genomic_DNA"/>
</dbReference>
<evidence type="ECO:0000256" key="2">
    <source>
        <dbReference type="SAM" id="Phobius"/>
    </source>
</evidence>
<organism evidence="3 4">
    <name type="scientific">Daedalea quercina L-15889</name>
    <dbReference type="NCBI Taxonomy" id="1314783"/>
    <lineage>
        <taxon>Eukaryota</taxon>
        <taxon>Fungi</taxon>
        <taxon>Dikarya</taxon>
        <taxon>Basidiomycota</taxon>
        <taxon>Agaricomycotina</taxon>
        <taxon>Agaricomycetes</taxon>
        <taxon>Polyporales</taxon>
        <taxon>Fomitopsis</taxon>
    </lineage>
</organism>
<feature type="compositionally biased region" description="Polar residues" evidence="1">
    <location>
        <begin position="588"/>
        <end position="603"/>
    </location>
</feature>
<evidence type="ECO:0000313" key="3">
    <source>
        <dbReference type="EMBL" id="KZT64168.1"/>
    </source>
</evidence>
<protein>
    <submittedName>
        <fullName evidence="3">Uncharacterized protein</fullName>
    </submittedName>
</protein>
<feature type="region of interest" description="Disordered" evidence="1">
    <location>
        <begin position="72"/>
        <end position="268"/>
    </location>
</feature>
<feature type="transmembrane region" description="Helical" evidence="2">
    <location>
        <begin position="844"/>
        <end position="862"/>
    </location>
</feature>
<proteinExistence type="predicted"/>
<feature type="region of interest" description="Disordered" evidence="1">
    <location>
        <begin position="1"/>
        <end position="56"/>
    </location>
</feature>
<reference evidence="3 4" key="1">
    <citation type="journal article" date="2016" name="Mol. Biol. Evol.">
        <title>Comparative Genomics of Early-Diverging Mushroom-Forming Fungi Provides Insights into the Origins of Lignocellulose Decay Capabilities.</title>
        <authorList>
            <person name="Nagy L.G."/>
            <person name="Riley R."/>
            <person name="Tritt A."/>
            <person name="Adam C."/>
            <person name="Daum C."/>
            <person name="Floudas D."/>
            <person name="Sun H."/>
            <person name="Yadav J.S."/>
            <person name="Pangilinan J."/>
            <person name="Larsson K.H."/>
            <person name="Matsuura K."/>
            <person name="Barry K."/>
            <person name="Labutti K."/>
            <person name="Kuo R."/>
            <person name="Ohm R.A."/>
            <person name="Bhattacharya S.S."/>
            <person name="Shirouzu T."/>
            <person name="Yoshinaga Y."/>
            <person name="Martin F.M."/>
            <person name="Grigoriev I.V."/>
            <person name="Hibbett D.S."/>
        </authorList>
    </citation>
    <scope>NUCLEOTIDE SEQUENCE [LARGE SCALE GENOMIC DNA]</scope>
    <source>
        <strain evidence="3 4">L-15889</strain>
    </source>
</reference>
<feature type="compositionally biased region" description="Low complexity" evidence="1">
    <location>
        <begin position="134"/>
        <end position="152"/>
    </location>
</feature>
<dbReference type="Proteomes" id="UP000076727">
    <property type="component" value="Unassembled WGS sequence"/>
</dbReference>
<feature type="compositionally biased region" description="Polar residues" evidence="1">
    <location>
        <begin position="765"/>
        <end position="774"/>
    </location>
</feature>
<feature type="compositionally biased region" description="Polar residues" evidence="1">
    <location>
        <begin position="725"/>
        <end position="755"/>
    </location>
</feature>
<dbReference type="OrthoDB" id="3266087at2759"/>
<sequence>MASLLAFVRSRTKSKSAQSRGLEPATEKDGEQYTPAEARVPEDAMEASPHSPGYAPVDRRIVRDIAGLMNALPGSAEEPAGLKPPRRAARKPVIPAPEDLHATATVGQPYNVSSPSPPTSACNDGSHPALSKNASSARTGGSSASSITPESSPGETPRRRRVLSRFSRQMASVSTWATFGKSTDLDAPDFRNPAPPPSAWNNYFGSAESVASRHSSSSKRVSRSKNISATSLHHRNDPSRASSDLRLAGPSTPPTKYDDRYDTHDYDAHQQDPYLDNIHRLHSSHSSHRRSRSRPRSASRSQSTRSRPQSAYYSAPATPPDPVLATPYTFGAPSPPSDNTSRYDSPPPPLPPLQHPELLSALSSRSRLDVSNTFSNTHHLPASTWTATLHASTYPRRRRRKTMSDVRATASTPTLTVPKLRRPRSASLPRVHRIFRISSTDRLRRGSANSSRRRASTEWATTSVAALLPSDFVTLDCGNKTHPLGRESNASRGGEAWETGGTGRLQGQASGDAEPRVTQAGEQRDPTLCTPPSRLIPTSLSPDPLQLPPAQEAAEGPGSHDSFRSMDTPHSIRLQRPSNDDSKLPRNGSATHMLTRSASTSARGDTAGAGPSRRASHRSNPSPVPSSLRLHEPSESSSSPSPPSRTKSVLRTPRSGSEPGLNPVPETPTNWKGKRKAEELDITPPDQKTAHHATFAIPPEARRSHRSSEVSKVPSSYHRKRARLSASTPQGSPARPASSQLQPSPEQNSSWSRRSAQIHLFRSGSRASHAQSAMSGRRAESVAGRRSIDASEHSIPFSALITPHAPSVARSSTYHMRDPKRLPKIHPTEWTPHLRSEDEDASPLHAWCFFVGFVLFPIWWLASFWPIPKTRRVGGTDVEKAVTLDDPQIEHDARTWRNRCRIMSGISVFTYIPFIVLIAVFVPRHV</sequence>
<feature type="region of interest" description="Disordered" evidence="1">
    <location>
        <begin position="391"/>
        <end position="410"/>
    </location>
</feature>